<dbReference type="Gene3D" id="1.10.540.10">
    <property type="entry name" value="Acyl-CoA dehydrogenase/oxidase, N-terminal domain"/>
    <property type="match status" value="1"/>
</dbReference>
<evidence type="ECO:0000256" key="5">
    <source>
        <dbReference type="RuleBase" id="RU362125"/>
    </source>
</evidence>
<protein>
    <submittedName>
        <fullName evidence="9">Acyl-CoA dehydrogenase</fullName>
    </submittedName>
</protein>
<dbReference type="EMBL" id="CP045809">
    <property type="protein sequence ID" value="QHN33996.1"/>
    <property type="molecule type" value="Genomic_DNA"/>
</dbReference>
<dbReference type="Pfam" id="PF00441">
    <property type="entry name" value="Acyl-CoA_dh_1"/>
    <property type="match status" value="1"/>
</dbReference>
<dbReference type="PANTHER" id="PTHR43884">
    <property type="entry name" value="ACYL-COA DEHYDROGENASE"/>
    <property type="match status" value="1"/>
</dbReference>
<dbReference type="InterPro" id="IPR009100">
    <property type="entry name" value="AcylCoA_DH/oxidase_NM_dom_sf"/>
</dbReference>
<comment type="cofactor">
    <cofactor evidence="1 5">
        <name>FAD</name>
        <dbReference type="ChEBI" id="CHEBI:57692"/>
    </cofactor>
</comment>
<evidence type="ECO:0000313" key="10">
    <source>
        <dbReference type="Proteomes" id="UP001059836"/>
    </source>
</evidence>
<evidence type="ECO:0000256" key="3">
    <source>
        <dbReference type="ARBA" id="ARBA00022630"/>
    </source>
</evidence>
<dbReference type="RefSeq" id="WP_213246610.1">
    <property type="nucleotide sequence ID" value="NZ_CP045806.1"/>
</dbReference>
<dbReference type="Proteomes" id="UP001059836">
    <property type="component" value="Chromosome"/>
</dbReference>
<sequence>MAVDADDFAEILAQVKQFVRSVVIPREDEILATDRIPDEIREQAKEMGLFGYAIPEEWGGIGLDLAQDVELAMEMGYTTLSLRSMFGTNNGIAGQVLVNFGTDEQKKRWLEPIASGEVVASFALTEPGAGSNPSGLRTKAVRDGAGAATGDGADWVINGEKCFITNAPSADLFVTFARTRPADADGPGIAVFLVPADTPGVEVGPKDAKMGQEGAWTAGVSFTDVRVPASALVGGAEDVGYRAAMISLARGRVHIAALAVGTAQRALDESVAYAATATQGGTPIGDFQLVQAMLADQQTGVLAGRALVRDCARKWVTEEDRRLAPSAAKLYCTEMVGKVADLAVQIHGGTGYMRGVPVERIYRDVRLLRLYEGTSEIQRVILGSGLVKAERRKQKG</sequence>
<feature type="domain" description="Acyl-CoA oxidase/dehydrogenase middle" evidence="7">
    <location>
        <begin position="121"/>
        <end position="225"/>
    </location>
</feature>
<evidence type="ECO:0000256" key="4">
    <source>
        <dbReference type="ARBA" id="ARBA00022827"/>
    </source>
</evidence>
<dbReference type="Pfam" id="PF02771">
    <property type="entry name" value="Acyl-CoA_dh_N"/>
    <property type="match status" value="1"/>
</dbReference>
<dbReference type="SUPFAM" id="SSF56645">
    <property type="entry name" value="Acyl-CoA dehydrogenase NM domain-like"/>
    <property type="match status" value="1"/>
</dbReference>
<dbReference type="InterPro" id="IPR036250">
    <property type="entry name" value="AcylCo_DH-like_C"/>
</dbReference>
<dbReference type="PIRSF" id="PIRSF016578">
    <property type="entry name" value="HsaA"/>
    <property type="match status" value="1"/>
</dbReference>
<dbReference type="PANTHER" id="PTHR43884:SF40">
    <property type="entry name" value="ACYL-COA DEHYDROGENASE"/>
    <property type="match status" value="1"/>
</dbReference>
<proteinExistence type="inferred from homology"/>
<evidence type="ECO:0000259" key="7">
    <source>
        <dbReference type="Pfam" id="PF02770"/>
    </source>
</evidence>
<evidence type="ECO:0000256" key="1">
    <source>
        <dbReference type="ARBA" id="ARBA00001974"/>
    </source>
</evidence>
<organism evidence="9 10">
    <name type="scientific">Gordonia pseudamarae</name>
    <dbReference type="NCBI Taxonomy" id="2831662"/>
    <lineage>
        <taxon>Bacteria</taxon>
        <taxon>Bacillati</taxon>
        <taxon>Actinomycetota</taxon>
        <taxon>Actinomycetes</taxon>
        <taxon>Mycobacteriales</taxon>
        <taxon>Gordoniaceae</taxon>
        <taxon>Gordonia</taxon>
    </lineage>
</organism>
<evidence type="ECO:0000259" key="6">
    <source>
        <dbReference type="Pfam" id="PF00441"/>
    </source>
</evidence>
<name>A0ABX6IF93_9ACTN</name>
<evidence type="ECO:0000313" key="9">
    <source>
        <dbReference type="EMBL" id="QHN33996.1"/>
    </source>
</evidence>
<evidence type="ECO:0000259" key="8">
    <source>
        <dbReference type="Pfam" id="PF02771"/>
    </source>
</evidence>
<feature type="domain" description="Acyl-CoA dehydrogenase/oxidase N-terminal" evidence="8">
    <location>
        <begin position="9"/>
        <end position="117"/>
    </location>
</feature>
<dbReference type="InterPro" id="IPR006091">
    <property type="entry name" value="Acyl-CoA_Oxase/DH_mid-dom"/>
</dbReference>
<dbReference type="InterPro" id="IPR013786">
    <property type="entry name" value="AcylCoA_DH/ox_N"/>
</dbReference>
<reference evidence="9" key="1">
    <citation type="journal article" date="2021" name="Nat. Microbiol.">
        <title>Cocultivation of an ultrasmall environmental parasitic bacterium with lytic ability against bacteria associated with wastewater foams.</title>
        <authorList>
            <person name="Batinovic S."/>
            <person name="Rose J.J.A."/>
            <person name="Ratcliffe J."/>
            <person name="Seviour R.J."/>
            <person name="Petrovski S."/>
        </authorList>
    </citation>
    <scope>NUCLEOTIDE SEQUENCE</scope>
    <source>
        <strain evidence="9">CON9</strain>
    </source>
</reference>
<keyword evidence="10" id="KW-1185">Reference proteome</keyword>
<dbReference type="Gene3D" id="1.20.140.10">
    <property type="entry name" value="Butyryl-CoA Dehydrogenase, subunit A, domain 3"/>
    <property type="match status" value="1"/>
</dbReference>
<dbReference type="InterPro" id="IPR046373">
    <property type="entry name" value="Acyl-CoA_Oxase/DH_mid-dom_sf"/>
</dbReference>
<dbReference type="InterPro" id="IPR009075">
    <property type="entry name" value="AcylCo_DH/oxidase_C"/>
</dbReference>
<dbReference type="SUPFAM" id="SSF47203">
    <property type="entry name" value="Acyl-CoA dehydrogenase C-terminal domain-like"/>
    <property type="match status" value="1"/>
</dbReference>
<dbReference type="InterPro" id="IPR037069">
    <property type="entry name" value="AcylCoA_DH/ox_N_sf"/>
</dbReference>
<keyword evidence="5" id="KW-0560">Oxidoreductase</keyword>
<dbReference type="Gene3D" id="2.40.110.10">
    <property type="entry name" value="Butyryl-CoA Dehydrogenase, subunit A, domain 2"/>
    <property type="match status" value="1"/>
</dbReference>
<evidence type="ECO:0000256" key="2">
    <source>
        <dbReference type="ARBA" id="ARBA00009347"/>
    </source>
</evidence>
<keyword evidence="3 5" id="KW-0285">Flavoprotein</keyword>
<keyword evidence="4 5" id="KW-0274">FAD</keyword>
<feature type="domain" description="Acyl-CoA dehydrogenase/oxidase C-terminal" evidence="6">
    <location>
        <begin position="240"/>
        <end position="385"/>
    </location>
</feature>
<accession>A0ABX6IF93</accession>
<gene>
    <name evidence="9" type="ORF">GII31_02795</name>
</gene>
<comment type="similarity">
    <text evidence="2 5">Belongs to the acyl-CoA dehydrogenase family.</text>
</comment>
<dbReference type="Pfam" id="PF02770">
    <property type="entry name" value="Acyl-CoA_dh_M"/>
    <property type="match status" value="1"/>
</dbReference>